<evidence type="ECO:0000313" key="2">
    <source>
        <dbReference type="Proteomes" id="UP000053237"/>
    </source>
</evidence>
<dbReference type="STRING" id="65357.A0A024GV16"/>
<accession>A0A024GV16</accession>
<dbReference type="AlphaFoldDB" id="A0A024GV16"/>
<gene>
    <name evidence="1" type="ORF">BN9_125140</name>
</gene>
<keyword evidence="2" id="KW-1185">Reference proteome</keyword>
<organism evidence="1 2">
    <name type="scientific">Albugo candida</name>
    <dbReference type="NCBI Taxonomy" id="65357"/>
    <lineage>
        <taxon>Eukaryota</taxon>
        <taxon>Sar</taxon>
        <taxon>Stramenopiles</taxon>
        <taxon>Oomycota</taxon>
        <taxon>Peronosporomycetes</taxon>
        <taxon>Albuginales</taxon>
        <taxon>Albuginaceae</taxon>
        <taxon>Albugo</taxon>
    </lineage>
</organism>
<dbReference type="InterPro" id="IPR036691">
    <property type="entry name" value="Endo/exonu/phosph_ase_sf"/>
</dbReference>
<dbReference type="InParanoid" id="A0A024GV16"/>
<sequence length="185" mass="20518">MQLIIFVENKVDKARSKPVLLTGNFNLDARHNVTHQGRYDIESVLCSESEVYKQLVHNLTTALDHRDVLDQMKNYNTKSKSATCVHPITNGHGRKCIDHMYSCPSKDPTQVANLEIVTSKAQIDFCGIGDTLCLSQAVPITHISDHYGLSAEFRLGESDGSTSIKQLQKSTRLNCIVKSLPCCGN</sequence>
<dbReference type="Proteomes" id="UP000053237">
    <property type="component" value="Unassembled WGS sequence"/>
</dbReference>
<dbReference type="EMBL" id="CAIX01000586">
    <property type="protein sequence ID" value="CCI50575.1"/>
    <property type="molecule type" value="Genomic_DNA"/>
</dbReference>
<evidence type="ECO:0000313" key="1">
    <source>
        <dbReference type="EMBL" id="CCI50575.1"/>
    </source>
</evidence>
<comment type="caution">
    <text evidence="1">The sequence shown here is derived from an EMBL/GenBank/DDBJ whole genome shotgun (WGS) entry which is preliminary data.</text>
</comment>
<dbReference type="OrthoDB" id="40902at2759"/>
<reference evidence="1 2" key="1">
    <citation type="submission" date="2012-05" db="EMBL/GenBank/DDBJ databases">
        <title>Recombination and specialization in a pathogen metapopulation.</title>
        <authorList>
            <person name="Gardiner A."/>
            <person name="Kemen E."/>
            <person name="Schultz-Larsen T."/>
            <person name="MacLean D."/>
            <person name="Van Oosterhout C."/>
            <person name="Jones J.D.G."/>
        </authorList>
    </citation>
    <scope>NUCLEOTIDE SEQUENCE [LARGE SCALE GENOMIC DNA]</scope>
    <source>
        <strain evidence="1 2">Ac Nc2</strain>
    </source>
</reference>
<protein>
    <recommendedName>
        <fullName evidence="3">Endonuclease/exonuclease/phosphatase domain-containing protein</fullName>
    </recommendedName>
</protein>
<dbReference type="SUPFAM" id="SSF56219">
    <property type="entry name" value="DNase I-like"/>
    <property type="match status" value="1"/>
</dbReference>
<evidence type="ECO:0008006" key="3">
    <source>
        <dbReference type="Google" id="ProtNLM"/>
    </source>
</evidence>
<proteinExistence type="predicted"/>
<name>A0A024GV16_9STRA</name>
<dbReference type="Gene3D" id="3.60.10.10">
    <property type="entry name" value="Endonuclease/exonuclease/phosphatase"/>
    <property type="match status" value="1"/>
</dbReference>